<comment type="similarity">
    <text evidence="3">Belongs to the class-I pyridoxal-phosphate-dependent aminotransferase family.</text>
</comment>
<dbReference type="GO" id="GO:0008483">
    <property type="term" value="F:transaminase activity"/>
    <property type="evidence" value="ECO:0007669"/>
    <property type="project" value="UniProtKB-KW"/>
</dbReference>
<name>A0A3S0XSN0_CHLFR</name>
<dbReference type="InterPro" id="IPR015421">
    <property type="entry name" value="PyrdxlP-dep_Trfase_major"/>
</dbReference>
<keyword evidence="7" id="KW-0663">Pyridoxal phosphate</keyword>
<comment type="caution">
    <text evidence="12">The sequence shown here is derived from an EMBL/GenBank/DDBJ whole genome shotgun (WGS) entry which is preliminary data.</text>
</comment>
<evidence type="ECO:0000256" key="5">
    <source>
        <dbReference type="ARBA" id="ARBA00022576"/>
    </source>
</evidence>
<accession>A0A3S0XSN0</accession>
<reference evidence="12 13" key="1">
    <citation type="journal article" date="2019" name="Genome Biol. Evol.">
        <title>Day and night: Metabolic profiles and evolutionary relationships of six axenic non-marine cyanobacteria.</title>
        <authorList>
            <person name="Will S.E."/>
            <person name="Henke P."/>
            <person name="Boedeker C."/>
            <person name="Huang S."/>
            <person name="Brinkmann H."/>
            <person name="Rohde M."/>
            <person name="Jarek M."/>
            <person name="Friedl T."/>
            <person name="Seufert S."/>
            <person name="Schumacher M."/>
            <person name="Overmann J."/>
            <person name="Neumann-Schaal M."/>
            <person name="Petersen J."/>
        </authorList>
    </citation>
    <scope>NUCLEOTIDE SEQUENCE [LARGE SCALE GENOMIC DNA]</scope>
    <source>
        <strain evidence="12 13">PCC 6912</strain>
    </source>
</reference>
<protein>
    <submittedName>
        <fullName evidence="12">Putative HTH-type transcriptional regulator YdfD</fullName>
    </submittedName>
</protein>
<dbReference type="PANTHER" id="PTHR46577">
    <property type="entry name" value="HTH-TYPE TRANSCRIPTIONAL REGULATORY PROTEIN GABR"/>
    <property type="match status" value="1"/>
</dbReference>
<dbReference type="Pfam" id="PF00392">
    <property type="entry name" value="GntR"/>
    <property type="match status" value="1"/>
</dbReference>
<dbReference type="InterPro" id="IPR036390">
    <property type="entry name" value="WH_DNA-bd_sf"/>
</dbReference>
<comment type="similarity">
    <text evidence="2">In the C-terminal section; belongs to the class-I pyridoxal-phosphate-dependent aminotransferase family.</text>
</comment>
<gene>
    <name evidence="12" type="primary">ydfD</name>
    <name evidence="12" type="ORF">PCC6912_45840</name>
</gene>
<dbReference type="InterPro" id="IPR051446">
    <property type="entry name" value="HTH_trans_reg/aminotransferase"/>
</dbReference>
<dbReference type="EMBL" id="RSCJ01000022">
    <property type="protein sequence ID" value="RUR76012.1"/>
    <property type="molecule type" value="Genomic_DNA"/>
</dbReference>
<dbReference type="Proteomes" id="UP000268857">
    <property type="component" value="Unassembled WGS sequence"/>
</dbReference>
<dbReference type="GO" id="GO:0030170">
    <property type="term" value="F:pyridoxal phosphate binding"/>
    <property type="evidence" value="ECO:0007669"/>
    <property type="project" value="InterPro"/>
</dbReference>
<evidence type="ECO:0000256" key="1">
    <source>
        <dbReference type="ARBA" id="ARBA00001933"/>
    </source>
</evidence>
<dbReference type="PROSITE" id="PS50949">
    <property type="entry name" value="HTH_GNTR"/>
    <property type="match status" value="1"/>
</dbReference>
<evidence type="ECO:0000256" key="4">
    <source>
        <dbReference type="ARBA" id="ARBA00011738"/>
    </source>
</evidence>
<dbReference type="SMART" id="SM00345">
    <property type="entry name" value="HTH_GNTR"/>
    <property type="match status" value="1"/>
</dbReference>
<keyword evidence="5" id="KW-0032">Aminotransferase</keyword>
<dbReference type="PANTHER" id="PTHR46577:SF2">
    <property type="entry name" value="TRANSCRIPTIONAL REGULATORY PROTEIN"/>
    <property type="match status" value="1"/>
</dbReference>
<dbReference type="AlphaFoldDB" id="A0A3S0XSN0"/>
<evidence type="ECO:0000256" key="8">
    <source>
        <dbReference type="ARBA" id="ARBA00023015"/>
    </source>
</evidence>
<comment type="cofactor">
    <cofactor evidence="1">
        <name>pyridoxal 5'-phosphate</name>
        <dbReference type="ChEBI" id="CHEBI:597326"/>
    </cofactor>
</comment>
<dbReference type="InterPro" id="IPR015424">
    <property type="entry name" value="PyrdxlP-dep_Trfase"/>
</dbReference>
<evidence type="ECO:0000256" key="6">
    <source>
        <dbReference type="ARBA" id="ARBA00022679"/>
    </source>
</evidence>
<dbReference type="SUPFAM" id="SSF53383">
    <property type="entry name" value="PLP-dependent transferases"/>
    <property type="match status" value="1"/>
</dbReference>
<dbReference type="SUPFAM" id="SSF46785">
    <property type="entry name" value="Winged helix' DNA-binding domain"/>
    <property type="match status" value="1"/>
</dbReference>
<evidence type="ECO:0000313" key="12">
    <source>
        <dbReference type="EMBL" id="RUR76012.1"/>
    </source>
</evidence>
<evidence type="ECO:0000256" key="3">
    <source>
        <dbReference type="ARBA" id="ARBA00007441"/>
    </source>
</evidence>
<dbReference type="Pfam" id="PF00155">
    <property type="entry name" value="Aminotran_1_2"/>
    <property type="match status" value="1"/>
</dbReference>
<evidence type="ECO:0000256" key="9">
    <source>
        <dbReference type="ARBA" id="ARBA00023125"/>
    </source>
</evidence>
<feature type="domain" description="HTH gntR-type" evidence="11">
    <location>
        <begin position="37"/>
        <end position="105"/>
    </location>
</feature>
<dbReference type="Gene3D" id="1.10.10.10">
    <property type="entry name" value="Winged helix-like DNA-binding domain superfamily/Winged helix DNA-binding domain"/>
    <property type="match status" value="1"/>
</dbReference>
<dbReference type="FunFam" id="3.40.640.10:FF:000053">
    <property type="entry name" value="Aminotransferase, class I"/>
    <property type="match status" value="1"/>
</dbReference>
<dbReference type="InterPro" id="IPR004839">
    <property type="entry name" value="Aminotransferase_I/II_large"/>
</dbReference>
<dbReference type="STRING" id="211165.GCA_000317285_06625"/>
<sequence>MYDVNLSKIAYSANSQAFVVISECPIVKIFLDRQSPQPIYLQIRDRISSLIKSGALQPGDRLPSIRSLAESLQVNKLTIIEAYNVLEADGAICARQGSGYFVSTQIVPYANLQPTFSPAQEVIIKEPGSNSFFDMHVSGVHAQRQPGMIDLSFGCPRPPKNLTQIAKRALNQADALSKYDLPQGQLTLRRQITQMLVHQGLNVSTENLIVTNGSEQALSLAIYHFVRPGDWVIVEAPTYFGVIAILESLGAKIIGIPMTPEGMNLELLEQYLCSHRPKLIYTISTLHNPTGLTTTQAHRQKLLALAEQYECPILEDNAYEGLNFEPVPAPIKALDKNNWVTYVGTFSKTLVPGLRVGYMVVTGEHYQAILERKLFHDVHVSTFSQAIVSEYLASGHYRRHLSQLRAENIQSRNIMLQAIEHYFPEEARWTVPKGGLFLWVQLPGDIPIQEITKEALSQNILIFCGSPFFPDKQGYPAMRLTFANSAEDIEKGISILGNLLKKYLSRGRKSISDYQPLVHIS</sequence>
<dbReference type="Gene3D" id="3.40.640.10">
    <property type="entry name" value="Type I PLP-dependent aspartate aminotransferase-like (Major domain)"/>
    <property type="match status" value="1"/>
</dbReference>
<keyword evidence="6" id="KW-0808">Transferase</keyword>
<dbReference type="Gene3D" id="3.90.1150.10">
    <property type="entry name" value="Aspartate Aminotransferase, domain 1"/>
    <property type="match status" value="1"/>
</dbReference>
<dbReference type="GO" id="GO:0003700">
    <property type="term" value="F:DNA-binding transcription factor activity"/>
    <property type="evidence" value="ECO:0007669"/>
    <property type="project" value="InterPro"/>
</dbReference>
<dbReference type="InterPro" id="IPR000524">
    <property type="entry name" value="Tscrpt_reg_HTH_GntR"/>
</dbReference>
<keyword evidence="10" id="KW-0804">Transcription</keyword>
<evidence type="ECO:0000313" key="13">
    <source>
        <dbReference type="Proteomes" id="UP000268857"/>
    </source>
</evidence>
<organism evidence="12 13">
    <name type="scientific">Chlorogloeopsis fritschii PCC 6912</name>
    <dbReference type="NCBI Taxonomy" id="211165"/>
    <lineage>
        <taxon>Bacteria</taxon>
        <taxon>Bacillati</taxon>
        <taxon>Cyanobacteriota</taxon>
        <taxon>Cyanophyceae</taxon>
        <taxon>Nostocales</taxon>
        <taxon>Chlorogloeopsidaceae</taxon>
        <taxon>Chlorogloeopsis</taxon>
    </lineage>
</organism>
<dbReference type="InterPro" id="IPR015422">
    <property type="entry name" value="PyrdxlP-dep_Trfase_small"/>
</dbReference>
<keyword evidence="9" id="KW-0238">DNA-binding</keyword>
<keyword evidence="8" id="KW-0805">Transcription regulation</keyword>
<dbReference type="CDD" id="cd07377">
    <property type="entry name" value="WHTH_GntR"/>
    <property type="match status" value="1"/>
</dbReference>
<keyword evidence="13" id="KW-1185">Reference proteome</keyword>
<evidence type="ECO:0000256" key="7">
    <source>
        <dbReference type="ARBA" id="ARBA00022898"/>
    </source>
</evidence>
<evidence type="ECO:0000256" key="10">
    <source>
        <dbReference type="ARBA" id="ARBA00023163"/>
    </source>
</evidence>
<evidence type="ECO:0000259" key="11">
    <source>
        <dbReference type="PROSITE" id="PS50949"/>
    </source>
</evidence>
<proteinExistence type="inferred from homology"/>
<dbReference type="InterPro" id="IPR036388">
    <property type="entry name" value="WH-like_DNA-bd_sf"/>
</dbReference>
<dbReference type="GO" id="GO:0003677">
    <property type="term" value="F:DNA binding"/>
    <property type="evidence" value="ECO:0007669"/>
    <property type="project" value="UniProtKB-KW"/>
</dbReference>
<dbReference type="CDD" id="cd00609">
    <property type="entry name" value="AAT_like"/>
    <property type="match status" value="1"/>
</dbReference>
<comment type="subunit">
    <text evidence="4">Homodimer.</text>
</comment>
<evidence type="ECO:0000256" key="2">
    <source>
        <dbReference type="ARBA" id="ARBA00005384"/>
    </source>
</evidence>